<dbReference type="InterPro" id="IPR036508">
    <property type="entry name" value="Chitin-bd_dom_sf"/>
</dbReference>
<sequence>MSRIFKMNKEKTKKSTDLKTCSRQLFKFVQVEMNVLQDCTSKAMKSRDHMQSNIFMRGFRKPRENRSRWYILFAAAVLIISLIVVAITLAIHFGTSSNDDKFNEGQVETFHLGPSSKGSTVQPTTRGQILTKLTSNYPSTSNEATSSGSSPFVPTTISSTEVHSNKQTTKVVSRQPSVSEQTTGTVTTGSKTKTDYTTTDQKETSQTQTTSTSSRTSTASASSDQTSQTTKSVSQGTTETVTEYPLRPTLSVQSNDIDLPYSNSILTIKCVTMYARNWQEMSISHELEDTKSTTLVVVSWNLGSPSVNINSNFTSEVSYKEDALLLTIHSKEVDCSYLGRYTCRLALPGGNYQNTTAVKAVNKKDSKPKLTVSTSVVENNAATIKCSMELNEPNVTIAYKFRPPGLDKYFNLSLSPNITRTWTGCSLQIESTLTMVSKMHDNGSVFMCEVTSYHNNVIKTYTAEAEFHVIPKTYCDDKNTYALYPHPYESCNGVIYCYVGGPRVYKINCGAGYCYDTTKTNCVKMDNTSDGVSSVSTETTTTGAKTTKSTTESGSI</sequence>
<feature type="region of interest" description="Disordered" evidence="1">
    <location>
        <begin position="135"/>
        <end position="247"/>
    </location>
</feature>
<dbReference type="SUPFAM" id="SSF57625">
    <property type="entry name" value="Invertebrate chitin-binding proteins"/>
    <property type="match status" value="1"/>
</dbReference>
<evidence type="ECO:0000313" key="4">
    <source>
        <dbReference type="EnsemblMetazoa" id="G12856.3:cds"/>
    </source>
</evidence>
<dbReference type="Proteomes" id="UP000005408">
    <property type="component" value="Unassembled WGS sequence"/>
</dbReference>
<dbReference type="PROSITE" id="PS50835">
    <property type="entry name" value="IG_LIKE"/>
    <property type="match status" value="2"/>
</dbReference>
<keyword evidence="2" id="KW-0472">Membrane</keyword>
<keyword evidence="2" id="KW-0812">Transmembrane</keyword>
<evidence type="ECO:0000256" key="2">
    <source>
        <dbReference type="SAM" id="Phobius"/>
    </source>
</evidence>
<feature type="compositionally biased region" description="Low complexity" evidence="1">
    <location>
        <begin position="139"/>
        <end position="150"/>
    </location>
</feature>
<keyword evidence="5" id="KW-1185">Reference proteome</keyword>
<proteinExistence type="predicted"/>
<feature type="compositionally biased region" description="Low complexity" evidence="1">
    <location>
        <begin position="178"/>
        <end position="238"/>
    </location>
</feature>
<feature type="region of interest" description="Disordered" evidence="1">
    <location>
        <begin position="529"/>
        <end position="556"/>
    </location>
</feature>
<dbReference type="GO" id="GO:0008061">
    <property type="term" value="F:chitin binding"/>
    <property type="evidence" value="ECO:0007669"/>
    <property type="project" value="InterPro"/>
</dbReference>
<dbReference type="EnsemblMetazoa" id="G12856.3">
    <property type="protein sequence ID" value="G12856.3:cds"/>
    <property type="gene ID" value="G12856"/>
</dbReference>
<name>A0A8W8I6N9_MAGGI</name>
<organism evidence="4 5">
    <name type="scientific">Magallana gigas</name>
    <name type="common">Pacific oyster</name>
    <name type="synonym">Crassostrea gigas</name>
    <dbReference type="NCBI Taxonomy" id="29159"/>
    <lineage>
        <taxon>Eukaryota</taxon>
        <taxon>Metazoa</taxon>
        <taxon>Spiralia</taxon>
        <taxon>Lophotrochozoa</taxon>
        <taxon>Mollusca</taxon>
        <taxon>Bivalvia</taxon>
        <taxon>Autobranchia</taxon>
        <taxon>Pteriomorphia</taxon>
        <taxon>Ostreida</taxon>
        <taxon>Ostreoidea</taxon>
        <taxon>Ostreidae</taxon>
        <taxon>Magallana</taxon>
    </lineage>
</organism>
<feature type="compositionally biased region" description="Polar residues" evidence="1">
    <location>
        <begin position="152"/>
        <end position="177"/>
    </location>
</feature>
<evidence type="ECO:0000259" key="3">
    <source>
        <dbReference type="PROSITE" id="PS50835"/>
    </source>
</evidence>
<evidence type="ECO:0000313" key="5">
    <source>
        <dbReference type="Proteomes" id="UP000005408"/>
    </source>
</evidence>
<feature type="domain" description="Ig-like" evidence="3">
    <location>
        <begin position="248"/>
        <end position="362"/>
    </location>
</feature>
<feature type="transmembrane region" description="Helical" evidence="2">
    <location>
        <begin position="69"/>
        <end position="93"/>
    </location>
</feature>
<protein>
    <recommendedName>
        <fullName evidence="3">Ig-like domain-containing protein</fullName>
    </recommendedName>
</protein>
<accession>A0A8W8I6N9</accession>
<evidence type="ECO:0000256" key="1">
    <source>
        <dbReference type="SAM" id="MobiDB-lite"/>
    </source>
</evidence>
<reference evidence="4" key="1">
    <citation type="submission" date="2022-08" db="UniProtKB">
        <authorList>
            <consortium name="EnsemblMetazoa"/>
        </authorList>
    </citation>
    <scope>IDENTIFICATION</scope>
    <source>
        <strain evidence="4">05x7-T-G4-1.051#20</strain>
    </source>
</reference>
<keyword evidence="2" id="KW-1133">Transmembrane helix</keyword>
<dbReference type="AlphaFoldDB" id="A0A8W8I6N9"/>
<dbReference type="InterPro" id="IPR007110">
    <property type="entry name" value="Ig-like_dom"/>
</dbReference>
<feature type="domain" description="Ig-like" evidence="3">
    <location>
        <begin position="368"/>
        <end position="466"/>
    </location>
</feature>